<dbReference type="InterPro" id="IPR042208">
    <property type="entry name" value="D-ser_dehydrat-like_sf"/>
</dbReference>
<dbReference type="GO" id="GO:0008721">
    <property type="term" value="F:D-serine ammonia-lyase activity"/>
    <property type="evidence" value="ECO:0007669"/>
    <property type="project" value="TreeGrafter"/>
</dbReference>
<dbReference type="InterPro" id="IPR029066">
    <property type="entry name" value="PLP-binding_barrel"/>
</dbReference>
<dbReference type="Pfam" id="PF01168">
    <property type="entry name" value="Ala_racemase_N"/>
    <property type="match status" value="1"/>
</dbReference>
<dbReference type="InterPro" id="IPR001608">
    <property type="entry name" value="Ala_racemase_N"/>
</dbReference>
<evidence type="ECO:0000256" key="2">
    <source>
        <dbReference type="ARBA" id="ARBA00023239"/>
    </source>
</evidence>
<dbReference type="SUPFAM" id="SSF51419">
    <property type="entry name" value="PLP-binding barrel"/>
    <property type="match status" value="1"/>
</dbReference>
<feature type="domain" description="D-serine dehydratase-like" evidence="3">
    <location>
        <begin position="254"/>
        <end position="342"/>
    </location>
</feature>
<evidence type="ECO:0000256" key="1">
    <source>
        <dbReference type="ARBA" id="ARBA00005323"/>
    </source>
</evidence>
<dbReference type="PANTHER" id="PTHR28004">
    <property type="entry name" value="ZGC:162816-RELATED"/>
    <property type="match status" value="1"/>
</dbReference>
<dbReference type="Gene3D" id="2.40.37.20">
    <property type="entry name" value="D-serine dehydratase-like domain"/>
    <property type="match status" value="1"/>
</dbReference>
<dbReference type="EMBL" id="UINC01002356">
    <property type="protein sequence ID" value="SUZ95804.1"/>
    <property type="molecule type" value="Genomic_DNA"/>
</dbReference>
<gene>
    <name evidence="4" type="ORF">METZ01_LOCUS48658</name>
</gene>
<protein>
    <recommendedName>
        <fullName evidence="3">D-serine dehydratase-like domain-containing protein</fullName>
    </recommendedName>
</protein>
<organism evidence="4">
    <name type="scientific">marine metagenome</name>
    <dbReference type="NCBI Taxonomy" id="408172"/>
    <lineage>
        <taxon>unclassified sequences</taxon>
        <taxon>metagenomes</taxon>
        <taxon>ecological metagenomes</taxon>
    </lineage>
</organism>
<name>A0A381RX67_9ZZZZ</name>
<evidence type="ECO:0000259" key="3">
    <source>
        <dbReference type="SMART" id="SM01119"/>
    </source>
</evidence>
<comment type="similarity">
    <text evidence="1">Belongs to the DSD1 family.</text>
</comment>
<proteinExistence type="inferred from homology"/>
<dbReference type="PANTHER" id="PTHR28004:SF2">
    <property type="entry name" value="D-SERINE DEHYDRATASE"/>
    <property type="match status" value="1"/>
</dbReference>
<accession>A0A381RX67</accession>
<sequence length="359" mass="39373">MLQNIENVDTPFLWVDLDRMEENIASLSAYFRDRKLNWRPHTKGIKIPEISKMALEAGASGITCAKLSEAEIMAESGIGNILIANQVVGTSKLERLCNLAEKIKVIVAVDDYGIAVQMANAAKLKHVSIGVLVEVNVGMDRAGVEPGLKTLDYCKSIIGLDGLDFEGLMAWEGHAAGITNSVEKKETITESLRSLIDTVNMLEKEKIQLNIISGAGSATYQISTDFNIYTEIQAGGAIFTDQAYKSWGAETQPSLFVRSSITSRPTEKRVITDAGFKSLPGWIAKPLPLNLNELENVSMSSEHGILTLKDENTTLMVGDKIDYQVGYGDATVFLHDTIYGLRNQKLKKEWSIQGRGKTT</sequence>
<reference evidence="4" key="1">
    <citation type="submission" date="2018-05" db="EMBL/GenBank/DDBJ databases">
        <authorList>
            <person name="Lanie J.A."/>
            <person name="Ng W.-L."/>
            <person name="Kazmierczak K.M."/>
            <person name="Andrzejewski T.M."/>
            <person name="Davidsen T.M."/>
            <person name="Wayne K.J."/>
            <person name="Tettelin H."/>
            <person name="Glass J.I."/>
            <person name="Rusch D."/>
            <person name="Podicherti R."/>
            <person name="Tsui H.-C.T."/>
            <person name="Winkler M.E."/>
        </authorList>
    </citation>
    <scope>NUCLEOTIDE SEQUENCE</scope>
</reference>
<dbReference type="AlphaFoldDB" id="A0A381RX67"/>
<dbReference type="SMART" id="SM01119">
    <property type="entry name" value="D-ser_dehydrat"/>
    <property type="match status" value="1"/>
</dbReference>
<dbReference type="GO" id="GO:0036088">
    <property type="term" value="P:D-serine catabolic process"/>
    <property type="evidence" value="ECO:0007669"/>
    <property type="project" value="TreeGrafter"/>
</dbReference>
<dbReference type="Gene3D" id="3.20.20.10">
    <property type="entry name" value="Alanine racemase"/>
    <property type="match status" value="1"/>
</dbReference>
<dbReference type="InterPro" id="IPR051466">
    <property type="entry name" value="D-amino_acid_metab_enzyme"/>
</dbReference>
<evidence type="ECO:0000313" key="4">
    <source>
        <dbReference type="EMBL" id="SUZ95804.1"/>
    </source>
</evidence>
<keyword evidence="2" id="KW-0456">Lyase</keyword>
<dbReference type="Pfam" id="PF14031">
    <property type="entry name" value="D-ser_dehydrat"/>
    <property type="match status" value="1"/>
</dbReference>
<dbReference type="InterPro" id="IPR026956">
    <property type="entry name" value="D-ser_dehydrat-like_dom"/>
</dbReference>